<dbReference type="SUPFAM" id="SSF56112">
    <property type="entry name" value="Protein kinase-like (PK-like)"/>
    <property type="match status" value="1"/>
</dbReference>
<protein>
    <submittedName>
        <fullName evidence="4">WD40 repeat protein</fullName>
    </submittedName>
</protein>
<evidence type="ECO:0000313" key="5">
    <source>
        <dbReference type="Proteomes" id="UP001139648"/>
    </source>
</evidence>
<keyword evidence="1" id="KW-0547">Nucleotide-binding</keyword>
<dbReference type="PROSITE" id="PS00108">
    <property type="entry name" value="PROTEIN_KINASE_ST"/>
    <property type="match status" value="1"/>
</dbReference>
<dbReference type="PANTHER" id="PTHR44329">
    <property type="entry name" value="SERINE/THREONINE-PROTEIN KINASE TNNI3K-RELATED"/>
    <property type="match status" value="1"/>
</dbReference>
<dbReference type="GO" id="GO:0004674">
    <property type="term" value="F:protein serine/threonine kinase activity"/>
    <property type="evidence" value="ECO:0007669"/>
    <property type="project" value="TreeGrafter"/>
</dbReference>
<dbReference type="InterPro" id="IPR001680">
    <property type="entry name" value="WD40_rpt"/>
</dbReference>
<evidence type="ECO:0000259" key="3">
    <source>
        <dbReference type="PROSITE" id="PS50011"/>
    </source>
</evidence>
<comment type="caution">
    <text evidence="4">The sequence shown here is derived from an EMBL/GenBank/DDBJ whole genome shotgun (WGS) entry which is preliminary data.</text>
</comment>
<dbReference type="AlphaFoldDB" id="A0A9X2GQK6"/>
<organism evidence="4 5">
    <name type="scientific">Nonomuraea thailandensis</name>
    <dbReference type="NCBI Taxonomy" id="1188745"/>
    <lineage>
        <taxon>Bacteria</taxon>
        <taxon>Bacillati</taxon>
        <taxon>Actinomycetota</taxon>
        <taxon>Actinomycetes</taxon>
        <taxon>Streptosporangiales</taxon>
        <taxon>Streptosporangiaceae</taxon>
        <taxon>Nonomuraea</taxon>
    </lineage>
</organism>
<evidence type="ECO:0000313" key="4">
    <source>
        <dbReference type="EMBL" id="MCP2361594.1"/>
    </source>
</evidence>
<gene>
    <name evidence="4" type="ORF">HD597_008614</name>
</gene>
<dbReference type="InterPro" id="IPR051681">
    <property type="entry name" value="Ser/Thr_Kinases-Pseudokinases"/>
</dbReference>
<dbReference type="Gene3D" id="3.30.200.20">
    <property type="entry name" value="Phosphorylase Kinase, domain 1"/>
    <property type="match status" value="1"/>
</dbReference>
<dbReference type="CDD" id="cd14014">
    <property type="entry name" value="STKc_PknB_like"/>
    <property type="match status" value="1"/>
</dbReference>
<dbReference type="InterPro" id="IPR011044">
    <property type="entry name" value="Quino_amine_DH_bsu"/>
</dbReference>
<sequence length="1157" mass="122654">MGGSAELLPGDPARLGDYWLAGRLGSGGQGVVYEAYDGSGRRVAIKILYGVELRHGLTRELAAAERVTPFCTARVLGHDLRAARPYIVSEYVEGPSLRRFVAERGPLGGADLHRLAVGVATALTAIHEAEVIHRDLKPDNVLLGPDGPRVIDFGIARTAEMSLTSTGVVAGTPTYMAPEILTGRRAGTPADVFAWGAIVLFAATGRDPFHAENLGAVMYSVLTAQPDLGDLDDPLRSLVAAALGKEPGDRPAARELLMRLLGAVRDPLAAGVEKASEVRAGSGDPSLGARAEQVYADLTPAAQELVPEIFLRMVAAGPDSEDTVRRVARAELPPGAGDVLAAFAEAAMVTSGGQDVVISRPALLRAWPRLRDWVEAERPGLAVHRELAVAARRWREGQGDPFQGRTLESALRWAATGRRHLTLNTQERSFLDAGTAVARRRGRVRRLVTSSLAVLLVLALGAGAIAVRQSLDLARQRDEAAARAVAARAETLRGEDPAAAMLLSAAAWDIAPAPEARTALYGSLAQPALDVLAPGYGHFGSDGRTFHTWDDRQVHVWDLATRRKLRTAPVPMPGADGEMSLSRDGRLAALAGDVEGDGVLLWDLVSGRPAGALDTRLTGAGFGDGNRVYAATTAGDRTELWRAGGREPVLERGSFESVAISPDDRFAALFRQEGPGEIWDLSRGERLRAPAAREGQDVMAARFSPDGRTLAIVRPTEVLLWDVTSGKAAGPPLTRPGALWRTSYGPGLVAYSPDGRCLAVLDPDGITLWRIGDQAPLTTFPLGRQDLHTLSFDRDGRTLRYLSTDTPMTVTSLDVSAYTRPPSLGEAAVPARTSIAGHALSPDGRVAALLDRDTAAVQLWDVRERRLLGQLDGLGEPAAVTGAWMRFSPDGRTIAISAGPRTSLWDVASRRRLPDLHDPSHLIGHVQAFSPDGRTLAVAVDQDGTEHTRAWDLTRRSMTGAFPIEDRRVLTFVADDRVLTSGAEIVDLASGRRTPLAGTGPFAGDVVALSADRRLVAVGEEGQIGIWDTATGARRALVRDVRAGAPAGLASGDASAIGFSPAGDLLASATSGEIRLWDTATGQQVGPPFPGPAGARSLAFGPDGTLHAAGGERDLLTYPTDPARVAKAVCARAGRSLSEAEWRRYIPYVPYRSGACG</sequence>
<reference evidence="4" key="1">
    <citation type="submission" date="2022-06" db="EMBL/GenBank/DDBJ databases">
        <title>Sequencing the genomes of 1000 actinobacteria strains.</title>
        <authorList>
            <person name="Klenk H.-P."/>
        </authorList>
    </citation>
    <scope>NUCLEOTIDE SEQUENCE</scope>
    <source>
        <strain evidence="4">DSM 46694</strain>
    </source>
</reference>
<dbReference type="Gene3D" id="1.10.510.10">
    <property type="entry name" value="Transferase(Phosphotransferase) domain 1"/>
    <property type="match status" value="1"/>
</dbReference>
<proteinExistence type="predicted"/>
<name>A0A9X2GQK6_9ACTN</name>
<dbReference type="InterPro" id="IPR000719">
    <property type="entry name" value="Prot_kinase_dom"/>
</dbReference>
<dbReference type="PROSITE" id="PS50011">
    <property type="entry name" value="PROTEIN_KINASE_DOM"/>
    <property type="match status" value="1"/>
</dbReference>
<dbReference type="SMART" id="SM00220">
    <property type="entry name" value="S_TKc"/>
    <property type="match status" value="1"/>
</dbReference>
<feature type="domain" description="Protein kinase" evidence="3">
    <location>
        <begin position="18"/>
        <end position="269"/>
    </location>
</feature>
<dbReference type="Pfam" id="PF20703">
    <property type="entry name" value="nSTAND1"/>
    <property type="match status" value="1"/>
</dbReference>
<keyword evidence="5" id="KW-1185">Reference proteome</keyword>
<dbReference type="EMBL" id="JAMZEB010000002">
    <property type="protein sequence ID" value="MCP2361594.1"/>
    <property type="molecule type" value="Genomic_DNA"/>
</dbReference>
<dbReference type="Proteomes" id="UP001139648">
    <property type="component" value="Unassembled WGS sequence"/>
</dbReference>
<dbReference type="InterPro" id="IPR008271">
    <property type="entry name" value="Ser/Thr_kinase_AS"/>
</dbReference>
<accession>A0A9X2GQK6</accession>
<dbReference type="GO" id="GO:0005524">
    <property type="term" value="F:ATP binding"/>
    <property type="evidence" value="ECO:0007669"/>
    <property type="project" value="UniProtKB-KW"/>
</dbReference>
<dbReference type="Pfam" id="PF00069">
    <property type="entry name" value="Pkinase"/>
    <property type="match status" value="1"/>
</dbReference>
<dbReference type="PANTHER" id="PTHR44329:SF298">
    <property type="entry name" value="MIXED LINEAGE KINASE DOMAIN-LIKE PROTEIN"/>
    <property type="match status" value="1"/>
</dbReference>
<dbReference type="SUPFAM" id="SSF50969">
    <property type="entry name" value="YVTN repeat-like/Quinoprotein amine dehydrogenase"/>
    <property type="match status" value="2"/>
</dbReference>
<dbReference type="Pfam" id="PF00400">
    <property type="entry name" value="WD40"/>
    <property type="match status" value="1"/>
</dbReference>
<dbReference type="InterPro" id="IPR011009">
    <property type="entry name" value="Kinase-like_dom_sf"/>
</dbReference>
<dbReference type="RefSeq" id="WP_253751065.1">
    <property type="nucleotide sequence ID" value="NZ_BAABKA010000064.1"/>
</dbReference>
<evidence type="ECO:0000256" key="1">
    <source>
        <dbReference type="ARBA" id="ARBA00022741"/>
    </source>
</evidence>
<dbReference type="InterPro" id="IPR049052">
    <property type="entry name" value="nSTAND1"/>
</dbReference>
<dbReference type="InterPro" id="IPR015943">
    <property type="entry name" value="WD40/YVTN_repeat-like_dom_sf"/>
</dbReference>
<evidence type="ECO:0000256" key="2">
    <source>
        <dbReference type="ARBA" id="ARBA00022840"/>
    </source>
</evidence>
<keyword evidence="2" id="KW-0067">ATP-binding</keyword>
<dbReference type="Gene3D" id="2.130.10.10">
    <property type="entry name" value="YVTN repeat-like/Quinoprotein amine dehydrogenase"/>
    <property type="match status" value="3"/>
</dbReference>
<dbReference type="SUPFAM" id="SSF82171">
    <property type="entry name" value="DPP6 N-terminal domain-like"/>
    <property type="match status" value="1"/>
</dbReference>